<dbReference type="Proteomes" id="UP000614424">
    <property type="component" value="Unassembled WGS sequence"/>
</dbReference>
<accession>A0A8J6N7N5</accession>
<comment type="caution">
    <text evidence="2">The sequence shown here is derived from an EMBL/GenBank/DDBJ whole genome shotgun (WGS) entry which is preliminary data.</text>
</comment>
<proteinExistence type="predicted"/>
<evidence type="ECO:0000313" key="3">
    <source>
        <dbReference type="Proteomes" id="UP000614424"/>
    </source>
</evidence>
<evidence type="ECO:0000259" key="1">
    <source>
        <dbReference type="Pfam" id="PF04909"/>
    </source>
</evidence>
<sequence length="372" mass="42838">MRAAGRFVVETHAHISTLYKPKGEYEGVWNGLPSGPGDGEVEVFDNSPLCLYDMERYGVDMCLLKPSMPGTSNEFQADLVKRYPDKFRAFCADQNVRKAVARGEANWTLKAAADEIEAALKTGNYIGIGEFLPRDWTKGKIYSYEERYKECRVFFELARDYEVTVDYHEFTWDYYWDPYSLLNQLNREFPDVSVIINHGGYSIGHYTMADEAIRKACYVAAFGTGAERKIFLETGTWPAEYYFLALDDPNIGPSQLLWGSDYGNVPQYIINQPGKNPSTFTSSMKRWPAVPTYQVDYWGWGLHQIDKLRDHLTQDEINLILGGNAARLWNLPVPHERMFPEGRPDIWGVFYQDTVPYIKRENVIKPDYPDEK</sequence>
<dbReference type="Pfam" id="PF04909">
    <property type="entry name" value="Amidohydro_2"/>
    <property type="match status" value="1"/>
</dbReference>
<evidence type="ECO:0000313" key="2">
    <source>
        <dbReference type="EMBL" id="MBC8316291.1"/>
    </source>
</evidence>
<protein>
    <submittedName>
        <fullName evidence="2">Amidohydrolase family protein</fullName>
    </submittedName>
</protein>
<organism evidence="2 3">
    <name type="scientific">Candidatus Desulfobia pelagia</name>
    <dbReference type="NCBI Taxonomy" id="2841692"/>
    <lineage>
        <taxon>Bacteria</taxon>
        <taxon>Pseudomonadati</taxon>
        <taxon>Thermodesulfobacteriota</taxon>
        <taxon>Desulfobulbia</taxon>
        <taxon>Desulfobulbales</taxon>
        <taxon>Desulfobulbaceae</taxon>
        <taxon>Candidatus Desulfobia</taxon>
    </lineage>
</organism>
<dbReference type="Gene3D" id="3.20.20.140">
    <property type="entry name" value="Metal-dependent hydrolases"/>
    <property type="match status" value="1"/>
</dbReference>
<feature type="domain" description="Amidohydrolase-related" evidence="1">
    <location>
        <begin position="100"/>
        <end position="331"/>
    </location>
</feature>
<dbReference type="InterPro" id="IPR006680">
    <property type="entry name" value="Amidohydro-rel"/>
</dbReference>
<dbReference type="InterPro" id="IPR032466">
    <property type="entry name" value="Metal_Hydrolase"/>
</dbReference>
<dbReference type="EMBL" id="JACNJZ010000012">
    <property type="protein sequence ID" value="MBC8316291.1"/>
    <property type="molecule type" value="Genomic_DNA"/>
</dbReference>
<dbReference type="AlphaFoldDB" id="A0A8J6N7N5"/>
<dbReference type="GO" id="GO:0016787">
    <property type="term" value="F:hydrolase activity"/>
    <property type="evidence" value="ECO:0007669"/>
    <property type="project" value="InterPro"/>
</dbReference>
<reference evidence="2 3" key="1">
    <citation type="submission" date="2020-08" db="EMBL/GenBank/DDBJ databases">
        <title>Bridging the membrane lipid divide: bacteria of the FCB group superphylum have the potential to synthesize archaeal ether lipids.</title>
        <authorList>
            <person name="Villanueva L."/>
            <person name="Von Meijenfeldt F.A.B."/>
            <person name="Westbye A.B."/>
            <person name="Yadav S."/>
            <person name="Hopmans E.C."/>
            <person name="Dutilh B.E."/>
            <person name="Sinninghe Damste J.S."/>
        </authorList>
    </citation>
    <scope>NUCLEOTIDE SEQUENCE [LARGE SCALE GENOMIC DNA]</scope>
    <source>
        <strain evidence="2">NIOZ-UU47</strain>
    </source>
</reference>
<gene>
    <name evidence="2" type="ORF">H8E41_00170</name>
</gene>
<dbReference type="SUPFAM" id="SSF51556">
    <property type="entry name" value="Metallo-dependent hydrolases"/>
    <property type="match status" value="1"/>
</dbReference>
<name>A0A8J6N7N5_9BACT</name>